<dbReference type="EMBL" id="CP009933">
    <property type="protein sequence ID" value="AKA68975.1"/>
    <property type="molecule type" value="Genomic_DNA"/>
</dbReference>
<dbReference type="AlphaFoldDB" id="A0A0E3M8T3"/>
<keyword evidence="1" id="KW-0472">Membrane</keyword>
<dbReference type="KEGG" id="csq:CSCA_1850"/>
<reference evidence="2 3" key="1">
    <citation type="journal article" date="2015" name="J. Biotechnol.">
        <title>Complete genome sequence of a malodorant-producing acetogen, Clostridium scatologenes ATCC 25775(T).</title>
        <authorList>
            <person name="Zhu Z."/>
            <person name="Guo T."/>
            <person name="Zheng H."/>
            <person name="Song T."/>
            <person name="Ouyang P."/>
            <person name="Xie J."/>
        </authorList>
    </citation>
    <scope>NUCLEOTIDE SEQUENCE [LARGE SCALE GENOMIC DNA]</scope>
    <source>
        <strain evidence="2 3">ATCC 25775</strain>
    </source>
</reference>
<dbReference type="Proteomes" id="UP000033115">
    <property type="component" value="Chromosome"/>
</dbReference>
<proteinExistence type="predicted"/>
<keyword evidence="1" id="KW-1133">Transmembrane helix</keyword>
<evidence type="ECO:0000256" key="1">
    <source>
        <dbReference type="SAM" id="Phobius"/>
    </source>
</evidence>
<sequence length="265" mass="30760">MPGSIKKILESVLSKGIYDIIKYLIFIVITGITGLATHIVVSNVDYLVPYSIMIAIITAATVGLFGLFVYKKYSPIYNVYTKTDFKYIFLEKECSYEYIDMHHIIYQKQIKLKVLCKSIDRYYDKYNWTGSDKTKISSANKDHIIILTTKRDSFQQFEVHFGKIYKKGDIINLHLTFELRDNENKANPVISSTIVEPTKHLRLRIKISKNYREGSANAEIFPIIDSRIALDKYEKSFDNNGVIDWEISNPPMLLVYSLRWNIPKS</sequence>
<keyword evidence="1" id="KW-0812">Transmembrane</keyword>
<keyword evidence="3" id="KW-1185">Reference proteome</keyword>
<feature type="transmembrane region" description="Helical" evidence="1">
    <location>
        <begin position="47"/>
        <end position="70"/>
    </location>
</feature>
<gene>
    <name evidence="2" type="ORF">CSCA_1850</name>
</gene>
<evidence type="ECO:0000313" key="3">
    <source>
        <dbReference type="Proteomes" id="UP000033115"/>
    </source>
</evidence>
<evidence type="ECO:0000313" key="2">
    <source>
        <dbReference type="EMBL" id="AKA68975.1"/>
    </source>
</evidence>
<dbReference type="HOGENOM" id="CLU_1072439_0_0_9"/>
<name>A0A0E3M8T3_CLOSL</name>
<organism evidence="2 3">
    <name type="scientific">Clostridium scatologenes</name>
    <dbReference type="NCBI Taxonomy" id="1548"/>
    <lineage>
        <taxon>Bacteria</taxon>
        <taxon>Bacillati</taxon>
        <taxon>Bacillota</taxon>
        <taxon>Clostridia</taxon>
        <taxon>Eubacteriales</taxon>
        <taxon>Clostridiaceae</taxon>
        <taxon>Clostridium</taxon>
    </lineage>
</organism>
<protein>
    <submittedName>
        <fullName evidence="2">Uncharacterized protein</fullName>
    </submittedName>
</protein>
<accession>A0A0E3M8T3</accession>
<feature type="transmembrane region" description="Helical" evidence="1">
    <location>
        <begin position="20"/>
        <end position="41"/>
    </location>
</feature>
<dbReference type="RefSeq" id="WP_029161839.1">
    <property type="nucleotide sequence ID" value="NZ_CP009933.1"/>
</dbReference>